<dbReference type="RefSeq" id="WP_137100587.1">
    <property type="nucleotide sequence ID" value="NZ_CP039865.1"/>
</dbReference>
<keyword evidence="2" id="KW-1185">Reference proteome</keyword>
<reference evidence="1 2" key="1">
    <citation type="submission" date="2019-04" db="EMBL/GenBank/DDBJ databases">
        <title>Phreatobacter aquaticus sp. nov.</title>
        <authorList>
            <person name="Choi A."/>
            <person name="Baek K."/>
        </authorList>
    </citation>
    <scope>NUCLEOTIDE SEQUENCE [LARGE SCALE GENOMIC DNA]</scope>
    <source>
        <strain evidence="1 2">NMCR1094</strain>
    </source>
</reference>
<name>A0A4D7QIJ4_9HYPH</name>
<proteinExistence type="predicted"/>
<sequence>MQIDPHFWDRNPHVIPHLQAFGLEHAFAFTSRGLQILRTRHGLPYSLWSVRDFLTIGPGAKTIDVIGDGFTCKAEIRALWQAWPGKRIFPAGVLFTPDLAPGDQGLFWNSWSGWAVAPDGRADWSLIERFIRDRIASGSEAQTAYVLDWLAQMVQRPAERPGTALVLETGDSDVPLLLARIIRRLAGSHSYNVDPILYGGPIPSRDLLIGHATLALDTGTKPRLAKLRRLLAGEAVRPQRDYRPQINYQRFMLSAAPGATPDWPELVPITAGRFGRTLDEFNAIEAQLETGAGGFLAHLMGRDLSRFDPRASIAA</sequence>
<protein>
    <submittedName>
        <fullName evidence="1">Uncharacterized protein</fullName>
    </submittedName>
</protein>
<organism evidence="1 2">
    <name type="scientific">Phreatobacter aquaticus</name>
    <dbReference type="NCBI Taxonomy" id="2570229"/>
    <lineage>
        <taxon>Bacteria</taxon>
        <taxon>Pseudomonadati</taxon>
        <taxon>Pseudomonadota</taxon>
        <taxon>Alphaproteobacteria</taxon>
        <taxon>Hyphomicrobiales</taxon>
        <taxon>Phreatobacteraceae</taxon>
        <taxon>Phreatobacter</taxon>
    </lineage>
</organism>
<dbReference type="Proteomes" id="UP000298588">
    <property type="component" value="Chromosome"/>
</dbReference>
<evidence type="ECO:0000313" key="2">
    <source>
        <dbReference type="Proteomes" id="UP000298588"/>
    </source>
</evidence>
<accession>A0A4D7QIJ4</accession>
<dbReference type="EMBL" id="CP039865">
    <property type="protein sequence ID" value="QCK87258.1"/>
    <property type="molecule type" value="Genomic_DNA"/>
</dbReference>
<dbReference type="AlphaFoldDB" id="A0A4D7QIJ4"/>
<dbReference type="KEGG" id="paqt:E8L99_16580"/>
<dbReference type="OrthoDB" id="8215052at2"/>
<gene>
    <name evidence="1" type="ORF">E8L99_16580</name>
</gene>
<evidence type="ECO:0000313" key="1">
    <source>
        <dbReference type="EMBL" id="QCK87258.1"/>
    </source>
</evidence>